<evidence type="ECO:0008006" key="3">
    <source>
        <dbReference type="Google" id="ProtNLM"/>
    </source>
</evidence>
<dbReference type="PANTHER" id="PTHR13503:SF3">
    <property type="entry name" value="NEGATIVE ELONGATION FACTOR B"/>
    <property type="match status" value="1"/>
</dbReference>
<organism evidence="1 2">
    <name type="scientific">Ranatra chinensis</name>
    <dbReference type="NCBI Taxonomy" id="642074"/>
    <lineage>
        <taxon>Eukaryota</taxon>
        <taxon>Metazoa</taxon>
        <taxon>Ecdysozoa</taxon>
        <taxon>Arthropoda</taxon>
        <taxon>Hexapoda</taxon>
        <taxon>Insecta</taxon>
        <taxon>Pterygota</taxon>
        <taxon>Neoptera</taxon>
        <taxon>Paraneoptera</taxon>
        <taxon>Hemiptera</taxon>
        <taxon>Heteroptera</taxon>
        <taxon>Panheteroptera</taxon>
        <taxon>Nepomorpha</taxon>
        <taxon>Nepidae</taxon>
        <taxon>Ranatrinae</taxon>
        <taxon>Ranatra</taxon>
    </lineage>
</organism>
<proteinExistence type="predicted"/>
<dbReference type="Pfam" id="PF06209">
    <property type="entry name" value="COBRA1"/>
    <property type="match status" value="1"/>
</dbReference>
<evidence type="ECO:0000313" key="1">
    <source>
        <dbReference type="EMBL" id="KAL1131025.1"/>
    </source>
</evidence>
<reference evidence="1 2" key="1">
    <citation type="submission" date="2024-07" db="EMBL/GenBank/DDBJ databases">
        <title>Chromosome-level genome assembly of the water stick insect Ranatra chinensis (Heteroptera: Nepidae).</title>
        <authorList>
            <person name="Liu X."/>
        </authorList>
    </citation>
    <scope>NUCLEOTIDE SEQUENCE [LARGE SCALE GENOMIC DNA]</scope>
    <source>
        <strain evidence="1">Cailab_2021Rc</strain>
        <tissue evidence="1">Muscle</tissue>
    </source>
</reference>
<comment type="caution">
    <text evidence="1">The sequence shown here is derived from an EMBL/GenBank/DDBJ whole genome shotgun (WGS) entry which is preliminary data.</text>
</comment>
<accession>A0ABD0YIA5</accession>
<dbReference type="PANTHER" id="PTHR13503">
    <property type="entry name" value="NEGATIVE ELONGATION FACTOR COMPLEX MEMBER B"/>
    <property type="match status" value="1"/>
</dbReference>
<dbReference type="AlphaFoldDB" id="A0ABD0YIA5"/>
<protein>
    <recommendedName>
        <fullName evidence="3">Negative elongation factor B</fullName>
    </recommendedName>
</protein>
<name>A0ABD0YIA5_9HEMI</name>
<dbReference type="EMBL" id="JBFDAA010000007">
    <property type="protein sequence ID" value="KAL1131025.1"/>
    <property type="molecule type" value="Genomic_DNA"/>
</dbReference>
<evidence type="ECO:0000313" key="2">
    <source>
        <dbReference type="Proteomes" id="UP001558652"/>
    </source>
</evidence>
<sequence length="579" mass="66159">MTGTGLEEIGIPGQNALREALTSCTDPLKAIEEFQLENGILLPSLRQMLPLLDLHDLRRLDFHTSVLEELRDKLVAHINEIGQREGRERDKILKELLSKSFSLVRLKALRPIIMCILRNTTHIDDKYLKVLVRDKELYTDTDTEVKRQIWKDNQSLFGDEVSPLLTQYCKEKENILFDHQNLTNLFFAPSPKVRRQGEVVQKLAHMIGSSVKLYDMVLQFLRTLFIRTRNVHYCTLRAELLMALHDLEVQDIISVDPCHKFTWCLDACIREKNVDIKRSRELQGFLDGIKRGQETVLGDLSMTLCDPYAINFLATSAMKILQHLINNESLPRENTVLILLLRMLSLGLHAWDMINSQEFKEPKLDSQIVSKFLPALMSLMVDDQVRALNAKLPPDERESAITIIEHSGPAPDACQSFVQESSVASIIAMYYTLHAAKNKDRVGLMRVLGILASSEGDRAFEDPFLHFLVSLLIHMGDEFSTEDFCTVVFDEFFYAGISRENVTRHLLKLLWYIYPRLPQSRLYTLVKVLSPTSQHNDAVHNLYESLQAKIGGQQEPPTIPQNLDYLESPLMSVPTPAPL</sequence>
<gene>
    <name evidence="1" type="ORF">AAG570_012263</name>
</gene>
<dbReference type="Proteomes" id="UP001558652">
    <property type="component" value="Unassembled WGS sequence"/>
</dbReference>
<keyword evidence="2" id="KW-1185">Reference proteome</keyword>
<dbReference type="InterPro" id="IPR010405">
    <property type="entry name" value="COBRA1"/>
</dbReference>